<keyword evidence="3" id="KW-1185">Reference proteome</keyword>
<feature type="domain" description="Putative zinc-finger" evidence="1">
    <location>
        <begin position="25"/>
        <end position="51"/>
    </location>
</feature>
<dbReference type="RefSeq" id="WP_167165413.1">
    <property type="nucleotide sequence ID" value="NZ_BAAAOO010000003.1"/>
</dbReference>
<name>A0ABX0SGE9_9ACTN</name>
<gene>
    <name evidence="2" type="ORF">FB473_001053</name>
</gene>
<evidence type="ECO:0000313" key="2">
    <source>
        <dbReference type="EMBL" id="NIH56408.1"/>
    </source>
</evidence>
<dbReference type="Pfam" id="PF13490">
    <property type="entry name" value="zf-HC2"/>
    <property type="match status" value="1"/>
</dbReference>
<dbReference type="EMBL" id="JAAMOZ010000001">
    <property type="protein sequence ID" value="NIH56408.1"/>
    <property type="molecule type" value="Genomic_DNA"/>
</dbReference>
<proteinExistence type="predicted"/>
<accession>A0ABX0SGE9</accession>
<reference evidence="2 3" key="1">
    <citation type="submission" date="2020-02" db="EMBL/GenBank/DDBJ databases">
        <title>Sequencing the genomes of 1000 actinobacteria strains.</title>
        <authorList>
            <person name="Klenk H.-P."/>
        </authorList>
    </citation>
    <scope>NUCLEOTIDE SEQUENCE [LARGE SCALE GENOMIC DNA]</scope>
    <source>
        <strain evidence="2 3">DSM 19609</strain>
    </source>
</reference>
<comment type="caution">
    <text evidence="2">The sequence shown here is derived from an EMBL/GenBank/DDBJ whole genome shotgun (WGS) entry which is preliminary data.</text>
</comment>
<evidence type="ECO:0000313" key="3">
    <source>
        <dbReference type="Proteomes" id="UP000749311"/>
    </source>
</evidence>
<sequence>MIEFPIEFPDDLAAENECDLAMRGVHAFLHGELPESSADEIRRHLLACEKCMDNFDVETFIGALLRRCYGPTQAPEPLRMRITRLSITTHETGPESV</sequence>
<organism evidence="2 3">
    <name type="scientific">Brooklawnia cerclae</name>
    <dbReference type="NCBI Taxonomy" id="349934"/>
    <lineage>
        <taxon>Bacteria</taxon>
        <taxon>Bacillati</taxon>
        <taxon>Actinomycetota</taxon>
        <taxon>Actinomycetes</taxon>
        <taxon>Propionibacteriales</taxon>
        <taxon>Propionibacteriaceae</taxon>
        <taxon>Brooklawnia</taxon>
    </lineage>
</organism>
<dbReference type="InterPro" id="IPR027383">
    <property type="entry name" value="Znf_put"/>
</dbReference>
<protein>
    <submittedName>
        <fullName evidence="2">Anti-sigma factor (TIGR02949 family)</fullName>
    </submittedName>
</protein>
<evidence type="ECO:0000259" key="1">
    <source>
        <dbReference type="Pfam" id="PF13490"/>
    </source>
</evidence>
<dbReference type="Proteomes" id="UP000749311">
    <property type="component" value="Unassembled WGS sequence"/>
</dbReference>